<dbReference type="SFLD" id="SFLDG01129">
    <property type="entry name" value="C1.5:_HAD__Beta-PGM__Phosphata"/>
    <property type="match status" value="1"/>
</dbReference>
<dbReference type="Gene3D" id="1.10.150.240">
    <property type="entry name" value="Putative phosphatase, domain 2"/>
    <property type="match status" value="1"/>
</dbReference>
<dbReference type="InterPro" id="IPR036412">
    <property type="entry name" value="HAD-like_sf"/>
</dbReference>
<evidence type="ECO:0000313" key="1">
    <source>
        <dbReference type="EMBL" id="SDM87995.1"/>
    </source>
</evidence>
<dbReference type="RefSeq" id="WP_027431677.1">
    <property type="nucleotide sequence ID" value="NZ_FNHZ01000003.1"/>
</dbReference>
<dbReference type="InterPro" id="IPR023214">
    <property type="entry name" value="HAD_sf"/>
</dbReference>
<sequence>MKKYKNIVFDIGNVLMGYRWQEMLTDDYGLDKERVEEFGPRIFTDKLWLEFDRGVMTYEEIVDTYKKKYPKDADILDWFFTNAHLMRVKREDVWELVRQLKSKGYGIYILSNYSKDLLDSHAKDASFWNYVDGKMVSYMVHELKPDLAIYQALFNKYELDPSTCLFLDDRKENVEGSIKAGMDSVVIESKEQLVDLLEELIAC</sequence>
<dbReference type="EMBL" id="FNHZ01000003">
    <property type="protein sequence ID" value="SDM87995.1"/>
    <property type="molecule type" value="Genomic_DNA"/>
</dbReference>
<dbReference type="NCBIfam" id="TIGR01509">
    <property type="entry name" value="HAD-SF-IA-v3"/>
    <property type="match status" value="1"/>
</dbReference>
<dbReference type="CDD" id="cd02603">
    <property type="entry name" value="HAD_sEH-N_like"/>
    <property type="match status" value="1"/>
</dbReference>
<dbReference type="Proteomes" id="UP000187651">
    <property type="component" value="Unassembled WGS sequence"/>
</dbReference>
<keyword evidence="2" id="KW-1185">Reference proteome</keyword>
<protein>
    <submittedName>
        <fullName evidence="1">Putative hydrolase of the HAD superfamily</fullName>
    </submittedName>
</protein>
<dbReference type="SUPFAM" id="SSF56784">
    <property type="entry name" value="HAD-like"/>
    <property type="match status" value="1"/>
</dbReference>
<evidence type="ECO:0000313" key="2">
    <source>
        <dbReference type="Proteomes" id="UP000187651"/>
    </source>
</evidence>
<reference evidence="2" key="1">
    <citation type="submission" date="2016-10" db="EMBL/GenBank/DDBJ databases">
        <authorList>
            <person name="Varghese N."/>
            <person name="Submissions S."/>
        </authorList>
    </citation>
    <scope>NUCLEOTIDE SEQUENCE [LARGE SCALE GENOMIC DNA]</scope>
    <source>
        <strain evidence="2">M83</strain>
    </source>
</reference>
<gene>
    <name evidence="1" type="ORF">SAMN05216544_1345</name>
</gene>
<dbReference type="AlphaFoldDB" id="A0A1G9WV59"/>
<name>A0A1G9WV59_9FIRM</name>
<dbReference type="InterPro" id="IPR006439">
    <property type="entry name" value="HAD-SF_hydro_IA"/>
</dbReference>
<keyword evidence="1" id="KW-0378">Hydrolase</keyword>
<proteinExistence type="predicted"/>
<dbReference type="Gene3D" id="3.40.50.1000">
    <property type="entry name" value="HAD superfamily/HAD-like"/>
    <property type="match status" value="1"/>
</dbReference>
<dbReference type="InterPro" id="IPR023198">
    <property type="entry name" value="PGP-like_dom2"/>
</dbReference>
<dbReference type="OrthoDB" id="9797415at2"/>
<dbReference type="Pfam" id="PF00702">
    <property type="entry name" value="Hydrolase"/>
    <property type="match status" value="1"/>
</dbReference>
<dbReference type="PANTHER" id="PTHR43611:SF3">
    <property type="entry name" value="FLAVIN MONONUCLEOTIDE HYDROLASE 1, CHLOROPLATIC"/>
    <property type="match status" value="1"/>
</dbReference>
<dbReference type="SFLD" id="SFLDS00003">
    <property type="entry name" value="Haloacid_Dehalogenase"/>
    <property type="match status" value="1"/>
</dbReference>
<dbReference type="PRINTS" id="PR00413">
    <property type="entry name" value="HADHALOGNASE"/>
</dbReference>
<organism evidence="1 2">
    <name type="scientific">Lachnospira pectinoschiza</name>
    <dbReference type="NCBI Taxonomy" id="28052"/>
    <lineage>
        <taxon>Bacteria</taxon>
        <taxon>Bacillati</taxon>
        <taxon>Bacillota</taxon>
        <taxon>Clostridia</taxon>
        <taxon>Lachnospirales</taxon>
        <taxon>Lachnospiraceae</taxon>
        <taxon>Lachnospira</taxon>
    </lineage>
</organism>
<dbReference type="GO" id="GO:0016787">
    <property type="term" value="F:hydrolase activity"/>
    <property type="evidence" value="ECO:0007669"/>
    <property type="project" value="UniProtKB-KW"/>
</dbReference>
<accession>A0A1G9WV59</accession>
<dbReference type="PANTHER" id="PTHR43611">
    <property type="entry name" value="ALPHA-D-GLUCOSE 1-PHOSPHATE PHOSPHATASE"/>
    <property type="match status" value="1"/>
</dbReference>